<gene>
    <name evidence="8" type="ORF">BAL341_2196</name>
</gene>
<evidence type="ECO:0000256" key="3">
    <source>
        <dbReference type="ARBA" id="ARBA00022475"/>
    </source>
</evidence>
<feature type="transmembrane region" description="Helical" evidence="7">
    <location>
        <begin position="45"/>
        <end position="69"/>
    </location>
</feature>
<organism evidence="8">
    <name type="scientific">Rheinheimera sp. BAL341</name>
    <dbReference type="NCBI Taxonomy" id="1708203"/>
    <lineage>
        <taxon>Bacteria</taxon>
        <taxon>Pseudomonadati</taxon>
        <taxon>Pseudomonadota</taxon>
        <taxon>Gammaproteobacteria</taxon>
        <taxon>Chromatiales</taxon>
        <taxon>Chromatiaceae</taxon>
        <taxon>Rheinheimera</taxon>
    </lineage>
</organism>
<feature type="transmembrane region" description="Helical" evidence="7">
    <location>
        <begin position="173"/>
        <end position="190"/>
    </location>
</feature>
<evidence type="ECO:0000256" key="6">
    <source>
        <dbReference type="ARBA" id="ARBA00023136"/>
    </source>
</evidence>
<evidence type="ECO:0000256" key="1">
    <source>
        <dbReference type="ARBA" id="ARBA00004651"/>
    </source>
</evidence>
<proteinExistence type="inferred from homology"/>
<dbReference type="Pfam" id="PF13440">
    <property type="entry name" value="Polysacc_synt_3"/>
    <property type="match status" value="1"/>
</dbReference>
<dbReference type="PANTHER" id="PTHR30250:SF10">
    <property type="entry name" value="LIPOPOLYSACCHARIDE BIOSYNTHESIS PROTEIN WZXC"/>
    <property type="match status" value="1"/>
</dbReference>
<protein>
    <submittedName>
        <fullName evidence="8">Polysaccharide biosynthesis protein</fullName>
    </submittedName>
</protein>
<feature type="transmembrane region" description="Helical" evidence="7">
    <location>
        <begin position="111"/>
        <end position="137"/>
    </location>
</feature>
<keyword evidence="3" id="KW-1003">Cell membrane</keyword>
<accession>A0A486XT08</accession>
<dbReference type="EMBL" id="CAAJGR010000118">
    <property type="protein sequence ID" value="VHO04926.1"/>
    <property type="molecule type" value="Genomic_DNA"/>
</dbReference>
<feature type="transmembrane region" description="Helical" evidence="7">
    <location>
        <begin position="149"/>
        <end position="167"/>
    </location>
</feature>
<keyword evidence="4 7" id="KW-0812">Transmembrane</keyword>
<reference evidence="8" key="1">
    <citation type="submission" date="2019-04" db="EMBL/GenBank/DDBJ databases">
        <authorList>
            <person name="Brambilla D."/>
        </authorList>
    </citation>
    <scope>NUCLEOTIDE SEQUENCE</scope>
    <source>
        <strain evidence="8">BAL1</strain>
    </source>
</reference>
<keyword evidence="6 7" id="KW-0472">Membrane</keyword>
<dbReference type="PANTHER" id="PTHR30250">
    <property type="entry name" value="PST FAMILY PREDICTED COLANIC ACID TRANSPORTER"/>
    <property type="match status" value="1"/>
</dbReference>
<evidence type="ECO:0000256" key="4">
    <source>
        <dbReference type="ARBA" id="ARBA00022692"/>
    </source>
</evidence>
<sequence>MTEQVKTRFVAGILWSVFSRWTAKGLGMINVIILARLLSPEDFGIVAMASIVINMLDSATQTGVHLYLFRSKDQNPRLQHAVWTLTFIQAASIALVMVLIAPWVASFYGEQILIEVLYCLALAKLLSGFNSLGMLIAQKQLNFHLDFNFTFAVKLAYLVATVTFAFWLQNFWAIVFGNLFSAVFGLLLGYSMHPYRPKFDVYQWRELLTFSKSTIPLSVGRFINNQADVVIMGKVAPTEFLGKYHMASNLAVMFTKELLIPAIRGITPNLATMPHGPAYNKMLSIIIASAVYIFLPIGIGLAAVTPELVAVLLGPQWTEAAPLLAWLSLYCTVGGILMFVSEQFLVLMHKEQLSNRLMWLRNGILIGSIAATLYWLDYTMLPFMLFVSSLISLPLTLFFVARTLQLSAVQLVLQWWPAILAALLMLALLHYLAWPAVSAFLLLPAKVLLGLLSYAGALMLIYYLRRKPQHSVEGLLLNRIGKKPSKSA</sequence>
<evidence type="ECO:0000313" key="8">
    <source>
        <dbReference type="EMBL" id="VHO04926.1"/>
    </source>
</evidence>
<evidence type="ECO:0000256" key="7">
    <source>
        <dbReference type="SAM" id="Phobius"/>
    </source>
</evidence>
<evidence type="ECO:0000256" key="2">
    <source>
        <dbReference type="ARBA" id="ARBA00007430"/>
    </source>
</evidence>
<comment type="subcellular location">
    <subcellularLocation>
        <location evidence="1">Cell membrane</location>
        <topology evidence="1">Multi-pass membrane protein</topology>
    </subcellularLocation>
</comment>
<dbReference type="AlphaFoldDB" id="A0A486XT08"/>
<feature type="transmembrane region" description="Helical" evidence="7">
    <location>
        <begin position="439"/>
        <end position="464"/>
    </location>
</feature>
<feature type="transmembrane region" description="Helical" evidence="7">
    <location>
        <begin position="81"/>
        <end position="105"/>
    </location>
</feature>
<name>A0A486XT08_9GAMM</name>
<feature type="transmembrane region" description="Helical" evidence="7">
    <location>
        <begin position="359"/>
        <end position="376"/>
    </location>
</feature>
<dbReference type="GO" id="GO:0005886">
    <property type="term" value="C:plasma membrane"/>
    <property type="evidence" value="ECO:0007669"/>
    <property type="project" value="UniProtKB-SubCell"/>
</dbReference>
<dbReference type="InterPro" id="IPR050833">
    <property type="entry name" value="Poly_Biosynth_Transport"/>
</dbReference>
<feature type="transmembrane region" description="Helical" evidence="7">
    <location>
        <begin position="283"/>
        <end position="304"/>
    </location>
</feature>
<evidence type="ECO:0000256" key="5">
    <source>
        <dbReference type="ARBA" id="ARBA00022989"/>
    </source>
</evidence>
<keyword evidence="5 7" id="KW-1133">Transmembrane helix</keyword>
<feature type="transmembrane region" description="Helical" evidence="7">
    <location>
        <begin position="413"/>
        <end position="433"/>
    </location>
</feature>
<feature type="transmembrane region" description="Helical" evidence="7">
    <location>
        <begin position="324"/>
        <end position="347"/>
    </location>
</feature>
<comment type="similarity">
    <text evidence="2">Belongs to the polysaccharide synthase family.</text>
</comment>
<feature type="transmembrane region" description="Helical" evidence="7">
    <location>
        <begin position="21"/>
        <end position="39"/>
    </location>
</feature>
<feature type="transmembrane region" description="Helical" evidence="7">
    <location>
        <begin position="382"/>
        <end position="401"/>
    </location>
</feature>